<evidence type="ECO:0000313" key="2">
    <source>
        <dbReference type="EMBL" id="MFD1914487.1"/>
    </source>
</evidence>
<organism evidence="2 3">
    <name type="scientific">Halodurantibacterium flavum</name>
    <dbReference type="NCBI Taxonomy" id="1382802"/>
    <lineage>
        <taxon>Bacteria</taxon>
        <taxon>Pseudomonadati</taxon>
        <taxon>Pseudomonadota</taxon>
        <taxon>Alphaproteobacteria</taxon>
        <taxon>Rhodobacterales</taxon>
        <taxon>Paracoccaceae</taxon>
        <taxon>Halodurantibacterium</taxon>
    </lineage>
</organism>
<keyword evidence="2" id="KW-0808">Transferase</keyword>
<evidence type="ECO:0000259" key="1">
    <source>
        <dbReference type="Pfam" id="PF06094"/>
    </source>
</evidence>
<dbReference type="EMBL" id="JBHUGH010000038">
    <property type="protein sequence ID" value="MFD1914487.1"/>
    <property type="molecule type" value="Genomic_DNA"/>
</dbReference>
<evidence type="ECO:0000313" key="3">
    <source>
        <dbReference type="Proteomes" id="UP001597353"/>
    </source>
</evidence>
<feature type="domain" description="Gamma-glutamylcyclotransferase AIG2-like" evidence="1">
    <location>
        <begin position="48"/>
        <end position="138"/>
    </location>
</feature>
<protein>
    <submittedName>
        <fullName evidence="2">Gamma-glutamylcyclotransferase family protein</fullName>
        <ecNumber evidence="2">2.3.2.-</ecNumber>
    </submittedName>
</protein>
<dbReference type="InterPro" id="IPR036568">
    <property type="entry name" value="GGCT-like_sf"/>
</dbReference>
<dbReference type="Gene3D" id="3.10.490.10">
    <property type="entry name" value="Gamma-glutamyl cyclotransferase-like"/>
    <property type="match status" value="1"/>
</dbReference>
<accession>A0ABW4SBQ8</accession>
<dbReference type="Pfam" id="PF06094">
    <property type="entry name" value="GGACT"/>
    <property type="match status" value="1"/>
</dbReference>
<dbReference type="EC" id="2.3.2.-" evidence="2"/>
<proteinExistence type="predicted"/>
<dbReference type="InterPro" id="IPR009288">
    <property type="entry name" value="AIG2-like_dom"/>
</dbReference>
<dbReference type="CDD" id="cd06661">
    <property type="entry name" value="GGCT_like"/>
    <property type="match status" value="1"/>
</dbReference>
<dbReference type="Proteomes" id="UP001597353">
    <property type="component" value="Unassembled WGS sequence"/>
</dbReference>
<name>A0ABW4SBQ8_9RHOB</name>
<reference evidence="3" key="1">
    <citation type="journal article" date="2019" name="Int. J. Syst. Evol. Microbiol.">
        <title>The Global Catalogue of Microorganisms (GCM) 10K type strain sequencing project: providing services to taxonomists for standard genome sequencing and annotation.</title>
        <authorList>
            <consortium name="The Broad Institute Genomics Platform"/>
            <consortium name="The Broad Institute Genome Sequencing Center for Infectious Disease"/>
            <person name="Wu L."/>
            <person name="Ma J."/>
        </authorList>
    </citation>
    <scope>NUCLEOTIDE SEQUENCE [LARGE SCALE GENOMIC DNA]</scope>
    <source>
        <strain evidence="3">CGMCC 4.7242</strain>
    </source>
</reference>
<dbReference type="SUPFAM" id="SSF110857">
    <property type="entry name" value="Gamma-glutamyl cyclotransferase-like"/>
    <property type="match status" value="1"/>
</dbReference>
<comment type="caution">
    <text evidence="2">The sequence shown here is derived from an EMBL/GenBank/DDBJ whole genome shotgun (WGS) entry which is preliminary data.</text>
</comment>
<dbReference type="RefSeq" id="WP_390265915.1">
    <property type="nucleotide sequence ID" value="NZ_JBHUGH010000038.1"/>
</dbReference>
<gene>
    <name evidence="2" type="ORF">ACFSGJ_19970</name>
</gene>
<sequence>MSNTRRAAVRVLLILALLLAVALIGIRHAPIYLPRIEAEHPEPGAHRVFGYATLTNPLVRFVVVGHPVPSRPAALDGFTRDGRDLIPAPGSGVEGRVFEVDAVGLRRLDRYEYLGQVYDRVEMPLQDGSPAWVYLMRGDVED</sequence>
<dbReference type="InterPro" id="IPR013024">
    <property type="entry name" value="GGCT-like"/>
</dbReference>
<keyword evidence="2" id="KW-0012">Acyltransferase</keyword>
<dbReference type="GO" id="GO:0016746">
    <property type="term" value="F:acyltransferase activity"/>
    <property type="evidence" value="ECO:0007669"/>
    <property type="project" value="UniProtKB-KW"/>
</dbReference>
<keyword evidence="3" id="KW-1185">Reference proteome</keyword>